<dbReference type="GO" id="GO:0005886">
    <property type="term" value="C:plasma membrane"/>
    <property type="evidence" value="ECO:0007669"/>
    <property type="project" value="TreeGrafter"/>
</dbReference>
<proteinExistence type="predicted"/>
<name>A0AAV1HVZ2_9CHLO</name>
<evidence type="ECO:0000259" key="1">
    <source>
        <dbReference type="Pfam" id="PF02698"/>
    </source>
</evidence>
<dbReference type="InterPro" id="IPR014729">
    <property type="entry name" value="Rossmann-like_a/b/a_fold"/>
</dbReference>
<dbReference type="PANTHER" id="PTHR30336">
    <property type="entry name" value="INNER MEMBRANE PROTEIN, PROBABLE PERMEASE"/>
    <property type="match status" value="1"/>
</dbReference>
<reference evidence="2 3" key="1">
    <citation type="submission" date="2023-10" db="EMBL/GenBank/DDBJ databases">
        <authorList>
            <person name="Maclean D."/>
            <person name="Macfadyen A."/>
        </authorList>
    </citation>
    <scope>NUCLEOTIDE SEQUENCE [LARGE SCALE GENOMIC DNA]</scope>
</reference>
<dbReference type="InterPro" id="IPR003848">
    <property type="entry name" value="DUF218"/>
</dbReference>
<dbReference type="EMBL" id="CAUYUE010000002">
    <property type="protein sequence ID" value="CAK0748292.1"/>
    <property type="molecule type" value="Genomic_DNA"/>
</dbReference>
<sequence>METSGTYANLPLHFSKAGRACPVLCLGGGTPHKPVVLGATGHALHEATVCAEYLQGRGLPAQDILKEVSSYDTVGNGYFALTIHAIPAAWRRCSVVTSSFHMPRSRAIFETCFRLGGQSLYDAREHFSLDFHAVLDDKAFAPDVLRARQLKEQQSLETWREDTAKFTRLQDLHAWLHSTHLCYSVLRQGGFGVKDPLGRGMTEEVLASY</sequence>
<dbReference type="InterPro" id="IPR051599">
    <property type="entry name" value="Cell_Envelope_Assoc"/>
</dbReference>
<protein>
    <recommendedName>
        <fullName evidence="1">DUF218 domain-containing protein</fullName>
    </recommendedName>
</protein>
<feature type="domain" description="DUF218" evidence="1">
    <location>
        <begin position="35"/>
        <end position="112"/>
    </location>
</feature>
<comment type="caution">
    <text evidence="2">The sequence shown here is derived from an EMBL/GenBank/DDBJ whole genome shotgun (WGS) entry which is preliminary data.</text>
</comment>
<dbReference type="Gene3D" id="3.40.50.620">
    <property type="entry name" value="HUPs"/>
    <property type="match status" value="1"/>
</dbReference>
<keyword evidence="3" id="KW-1185">Reference proteome</keyword>
<dbReference type="CDD" id="cd06259">
    <property type="entry name" value="YdcF-like"/>
    <property type="match status" value="1"/>
</dbReference>
<dbReference type="AlphaFoldDB" id="A0AAV1HVZ2"/>
<evidence type="ECO:0000313" key="2">
    <source>
        <dbReference type="EMBL" id="CAK0748292.1"/>
    </source>
</evidence>
<accession>A0AAV1HVZ2</accession>
<dbReference type="Proteomes" id="UP001314263">
    <property type="component" value="Unassembled WGS sequence"/>
</dbReference>
<organism evidence="2 3">
    <name type="scientific">Coccomyxa viridis</name>
    <dbReference type="NCBI Taxonomy" id="1274662"/>
    <lineage>
        <taxon>Eukaryota</taxon>
        <taxon>Viridiplantae</taxon>
        <taxon>Chlorophyta</taxon>
        <taxon>core chlorophytes</taxon>
        <taxon>Trebouxiophyceae</taxon>
        <taxon>Trebouxiophyceae incertae sedis</taxon>
        <taxon>Coccomyxaceae</taxon>
        <taxon>Coccomyxa</taxon>
    </lineage>
</organism>
<dbReference type="PANTHER" id="PTHR30336:SF20">
    <property type="entry name" value="DUF218 DOMAIN-CONTAINING PROTEIN"/>
    <property type="match status" value="1"/>
</dbReference>
<gene>
    <name evidence="2" type="ORF">CVIRNUC_001828</name>
</gene>
<dbReference type="Pfam" id="PF02698">
    <property type="entry name" value="DUF218"/>
    <property type="match status" value="1"/>
</dbReference>
<evidence type="ECO:0000313" key="3">
    <source>
        <dbReference type="Proteomes" id="UP001314263"/>
    </source>
</evidence>